<feature type="region of interest" description="Disordered" evidence="1">
    <location>
        <begin position="120"/>
        <end position="142"/>
    </location>
</feature>
<accession>A0AAE5J5Y0</accession>
<comment type="caution">
    <text evidence="3">The sequence shown here is derived from an EMBL/GenBank/DDBJ whole genome shotgun (WGS) entry which is preliminary data.</text>
</comment>
<name>A0AAE5J5Y0_LIMRT</name>
<keyword evidence="2" id="KW-1133">Transmembrane helix</keyword>
<feature type="transmembrane region" description="Helical" evidence="2">
    <location>
        <begin position="42"/>
        <end position="60"/>
    </location>
</feature>
<keyword evidence="2" id="KW-0472">Membrane</keyword>
<evidence type="ECO:0000256" key="1">
    <source>
        <dbReference type="SAM" id="MobiDB-lite"/>
    </source>
</evidence>
<reference evidence="3 4" key="1">
    <citation type="submission" date="2016-09" db="EMBL/GenBank/DDBJ databases">
        <title>Lactobacillus reuteri KLR3006, genome sequencing and assembly.</title>
        <authorList>
            <person name="Lee J.-Y."/>
            <person name="Kim E.B."/>
            <person name="Choi Y.-J."/>
        </authorList>
    </citation>
    <scope>NUCLEOTIDE SEQUENCE [LARGE SCALE GENOMIC DNA]</scope>
    <source>
        <strain evidence="3 4">KLR3006</strain>
    </source>
</reference>
<dbReference type="EMBL" id="MIMV01000204">
    <property type="protein sequence ID" value="OTA83992.1"/>
    <property type="molecule type" value="Genomic_DNA"/>
</dbReference>
<protein>
    <submittedName>
        <fullName evidence="3">Uncharacterized protein</fullName>
    </submittedName>
</protein>
<gene>
    <name evidence="3" type="ORF">BHL83_07465</name>
</gene>
<feature type="transmembrane region" description="Helical" evidence="2">
    <location>
        <begin position="12"/>
        <end position="36"/>
    </location>
</feature>
<evidence type="ECO:0000313" key="3">
    <source>
        <dbReference type="EMBL" id="OTA83992.1"/>
    </source>
</evidence>
<evidence type="ECO:0000313" key="4">
    <source>
        <dbReference type="Proteomes" id="UP000194219"/>
    </source>
</evidence>
<keyword evidence="2" id="KW-0812">Transmembrane</keyword>
<dbReference type="AlphaFoldDB" id="A0AAE5J5Y0"/>
<sequence length="176" mass="20703">MRFKKHDYFPPSLKHICTFWGTIITIILTLWAISFFSNWNKLFLYLLLVVVVLLSINLIYNFHLEYENFQQLNDSYIELKDENKKLKERIENPKPSSSDSRLNSLEHQIAELNKKVSSIEQTNDTSSMKLKDNITRSSKKRTKSTTIRSNYNFSSTYIVDKDGLVHFIKGDNKNDN</sequence>
<organism evidence="3 4">
    <name type="scientific">Limosilactobacillus reuteri</name>
    <name type="common">Lactobacillus reuteri</name>
    <dbReference type="NCBI Taxonomy" id="1598"/>
    <lineage>
        <taxon>Bacteria</taxon>
        <taxon>Bacillati</taxon>
        <taxon>Bacillota</taxon>
        <taxon>Bacilli</taxon>
        <taxon>Lactobacillales</taxon>
        <taxon>Lactobacillaceae</taxon>
        <taxon>Limosilactobacillus</taxon>
    </lineage>
</organism>
<proteinExistence type="predicted"/>
<evidence type="ECO:0000256" key="2">
    <source>
        <dbReference type="SAM" id="Phobius"/>
    </source>
</evidence>
<dbReference type="Proteomes" id="UP000194219">
    <property type="component" value="Unassembled WGS sequence"/>
</dbReference>